<dbReference type="Gene3D" id="3.40.390.10">
    <property type="entry name" value="Collagenase (Catalytic Domain)"/>
    <property type="match status" value="1"/>
</dbReference>
<dbReference type="InterPro" id="IPR024077">
    <property type="entry name" value="Neurolysin/TOP_dom2"/>
</dbReference>
<dbReference type="Gene3D" id="1.20.1050.40">
    <property type="entry name" value="Endopeptidase. Chain P, domain 1"/>
    <property type="match status" value="1"/>
</dbReference>
<dbReference type="InterPro" id="IPR024080">
    <property type="entry name" value="Neurolysin/TOP_N"/>
</dbReference>
<evidence type="ECO:0000256" key="5">
    <source>
        <dbReference type="ARBA" id="ARBA00022833"/>
    </source>
</evidence>
<name>A0ABR4NZ14_9SACH</name>
<comment type="cofactor">
    <cofactor evidence="7">
        <name>Zn(2+)</name>
        <dbReference type="ChEBI" id="CHEBI:29105"/>
    </cofactor>
    <text evidence="7">Binds 1 zinc ion.</text>
</comment>
<dbReference type="PANTHER" id="PTHR11804:SF84">
    <property type="entry name" value="SACCHAROLYSIN"/>
    <property type="match status" value="1"/>
</dbReference>
<protein>
    <submittedName>
        <fullName evidence="9">Saccharolysin</fullName>
    </submittedName>
</protein>
<dbReference type="InterPro" id="IPR045090">
    <property type="entry name" value="Pept_M3A_M3B"/>
</dbReference>
<proteinExistence type="inferred from homology"/>
<dbReference type="Proteomes" id="UP001623330">
    <property type="component" value="Unassembled WGS sequence"/>
</dbReference>
<reference evidence="9 10" key="1">
    <citation type="submission" date="2024-05" db="EMBL/GenBank/DDBJ databases">
        <title>Long read based assembly of the Candida bracarensis genome reveals expanded adhesin content.</title>
        <authorList>
            <person name="Marcet-Houben M."/>
            <person name="Ksiezopolska E."/>
            <person name="Gabaldon T."/>
        </authorList>
    </citation>
    <scope>NUCLEOTIDE SEQUENCE [LARGE SCALE GENOMIC DNA]</scope>
    <source>
        <strain evidence="9 10">CBM6</strain>
    </source>
</reference>
<organism evidence="9 10">
    <name type="scientific">Nakaseomyces bracarensis</name>
    <dbReference type="NCBI Taxonomy" id="273131"/>
    <lineage>
        <taxon>Eukaryota</taxon>
        <taxon>Fungi</taxon>
        <taxon>Dikarya</taxon>
        <taxon>Ascomycota</taxon>
        <taxon>Saccharomycotina</taxon>
        <taxon>Saccharomycetes</taxon>
        <taxon>Saccharomycetales</taxon>
        <taxon>Saccharomycetaceae</taxon>
        <taxon>Nakaseomyces</taxon>
    </lineage>
</organism>
<keyword evidence="10" id="KW-1185">Reference proteome</keyword>
<keyword evidence="6 7" id="KW-0482">Metalloprotease</keyword>
<evidence type="ECO:0000313" key="9">
    <source>
        <dbReference type="EMBL" id="KAL3234240.1"/>
    </source>
</evidence>
<evidence type="ECO:0000313" key="10">
    <source>
        <dbReference type="Proteomes" id="UP001623330"/>
    </source>
</evidence>
<sequence length="738" mass="85654">MLCRTLCTVGNKVGGTLFRNKKLVAFAAIPIAISLRQFHFGNTTLLNNYKDSAINSRMSALTPPQFPPSWDFKPEEIMDKTKQFIEETKKFYDELVTIETPTIDNFIQPYIEYENGSGTLVNQLTFLQHVSTDKTIRDSSMQATMLLQDFEIEQSLRVDMFKQFDSIWSQIKDDQKSVSDYETWKFVEKCHKDFVRAGLNLPQEKLDKVKEIKKKIADNSLKFSKNLGEQQEFILFTVEELKGVPESVIEQFEKVKDEFGIEKLKVTYKYPDIFPVLKNAENPETRMKAFMGDQNKVPENEQLFKDTLKLRNELALTLGYDTYANYNLDIKMAKNSETVLEFLNDLVSKLKGPAEKELNILKNLKKQEFENELNMGYDGQYYIWDHRYYDNKYLKENFNVDHEKIAEFYPLESTIEGMLNIYETVLKLKFVEVKDDKKVWHEDVKQLAVWKMDNPQSPEFVGWIYFDLHPRDGKYGHAANFGLASSYVKSDSTRSYPVTALVCNFSKSTKDKPSLLKHNEITTFFHELGHGIHDLVAENKIARFNGPGAVPWDFVEAPSQMLEFWTWNSNELSSLSRNYKDNSKIDNKLLDSLIKTKHVNGALFALRQLHFGLFDMKVHMMSSEDLDKLDLQKLWNDLREKICLISNGDDLTKGYNSFGHIMSDSYSAGYYGYMWAEVFATDMYYSKFRADPLNSTVGIRYRDIVLARGGLYEINDNLKEFLGREPSKDAFLEELGLN</sequence>
<evidence type="ECO:0000259" key="8">
    <source>
        <dbReference type="Pfam" id="PF01432"/>
    </source>
</evidence>
<keyword evidence="2 7" id="KW-0645">Protease</keyword>
<gene>
    <name evidence="9" type="ORF">RNJ44_03002</name>
</gene>
<accession>A0ABR4NZ14</accession>
<feature type="domain" description="Peptidase M3A/M3B catalytic" evidence="8">
    <location>
        <begin position="276"/>
        <end position="736"/>
    </location>
</feature>
<dbReference type="CDD" id="cd06455">
    <property type="entry name" value="M3A_TOP"/>
    <property type="match status" value="1"/>
</dbReference>
<comment type="similarity">
    <text evidence="1 7">Belongs to the peptidase M3 family.</text>
</comment>
<evidence type="ECO:0000256" key="3">
    <source>
        <dbReference type="ARBA" id="ARBA00022723"/>
    </source>
</evidence>
<evidence type="ECO:0000256" key="4">
    <source>
        <dbReference type="ARBA" id="ARBA00022801"/>
    </source>
</evidence>
<keyword evidence="4 7" id="KW-0378">Hydrolase</keyword>
<keyword evidence="5 7" id="KW-0862">Zinc</keyword>
<dbReference type="PANTHER" id="PTHR11804">
    <property type="entry name" value="PROTEASE M3 THIMET OLIGOPEPTIDASE-RELATED"/>
    <property type="match status" value="1"/>
</dbReference>
<evidence type="ECO:0000256" key="2">
    <source>
        <dbReference type="ARBA" id="ARBA00022670"/>
    </source>
</evidence>
<dbReference type="Pfam" id="PF01432">
    <property type="entry name" value="Peptidase_M3"/>
    <property type="match status" value="1"/>
</dbReference>
<keyword evidence="3 7" id="KW-0479">Metal-binding</keyword>
<dbReference type="Gene3D" id="1.10.1370.10">
    <property type="entry name" value="Neurolysin, domain 3"/>
    <property type="match status" value="1"/>
</dbReference>
<evidence type="ECO:0000256" key="1">
    <source>
        <dbReference type="ARBA" id="ARBA00006040"/>
    </source>
</evidence>
<dbReference type="SUPFAM" id="SSF55486">
    <property type="entry name" value="Metalloproteases ('zincins'), catalytic domain"/>
    <property type="match status" value="1"/>
</dbReference>
<dbReference type="InterPro" id="IPR024079">
    <property type="entry name" value="MetalloPept_cat_dom_sf"/>
</dbReference>
<dbReference type="InterPro" id="IPR001567">
    <property type="entry name" value="Pept_M3A_M3B_dom"/>
</dbReference>
<dbReference type="EMBL" id="JBEVYD010000003">
    <property type="protein sequence ID" value="KAL3234240.1"/>
    <property type="molecule type" value="Genomic_DNA"/>
</dbReference>
<evidence type="ECO:0000256" key="7">
    <source>
        <dbReference type="RuleBase" id="RU003435"/>
    </source>
</evidence>
<comment type="caution">
    <text evidence="9">The sequence shown here is derived from an EMBL/GenBank/DDBJ whole genome shotgun (WGS) entry which is preliminary data.</text>
</comment>
<evidence type="ECO:0000256" key="6">
    <source>
        <dbReference type="ARBA" id="ARBA00023049"/>
    </source>
</evidence>